<sequence>MVYCAITGCTSNNNKKSKNYSNSWRYFTFPTDKEICKLWVEKCHQKHNFNIKNARICSKHFSDDDFCDKEKLLKLPKNKWKLKNDAIPSFNLAKMVKAQTSVQKDSDNRTKKRNLVKNIQNIVNTCTMEQTIVKIEPEELVVDSKGDILMNYNKPSTCTDQEMPSTSGITIKQEMKEELDDDEALLEKGSEIKESDEDNSDHGDEMDRFFCNIKEEGRDGYFSEEDDKNLSDSEEKDEDEAMFETKIEVEYHGVQYDDQSGKEKLFKCDLCPKKYDSKRGVSQHKKFFHFKDEQEQFKCDQCDYVTVRKGIFKRHLKVHEKNNNLKCQFCEFKALELWSLNAHLLSKHKLEKEEREKIKQISKIYECSKCLYLTIKKSQYDGHIKFCLKLENVKWHKCDICHYQSIRKRLLEIHMKIHNKIKEFKCFFCLFSCHKKNEVDNHILRKHPDFLNEFNISIITSKILCCQNCNYRTTFNSDLKRHFKRNHGENAPIIGDPIKNAI</sequence>
<protein>
    <submittedName>
        <fullName evidence="12">Uncharacterized protein</fullName>
    </submittedName>
</protein>
<keyword evidence="4 8" id="KW-0863">Zinc-finger</keyword>
<dbReference type="Pfam" id="PF13909">
    <property type="entry name" value="zf-H2C2_5"/>
    <property type="match status" value="1"/>
</dbReference>
<dbReference type="Gene3D" id="6.20.210.20">
    <property type="entry name" value="THAP domain"/>
    <property type="match status" value="1"/>
</dbReference>
<evidence type="ECO:0000256" key="4">
    <source>
        <dbReference type="ARBA" id="ARBA00022771"/>
    </source>
</evidence>
<feature type="domain" description="C2H2-type" evidence="10">
    <location>
        <begin position="297"/>
        <end position="324"/>
    </location>
</feature>
<feature type="domain" description="C2H2-type" evidence="10">
    <location>
        <begin position="266"/>
        <end position="294"/>
    </location>
</feature>
<comment type="subcellular location">
    <subcellularLocation>
        <location evidence="1">Nucleus</location>
    </subcellularLocation>
</comment>
<evidence type="ECO:0000256" key="2">
    <source>
        <dbReference type="ARBA" id="ARBA00022723"/>
    </source>
</evidence>
<dbReference type="SUPFAM" id="SSF57667">
    <property type="entry name" value="beta-beta-alpha zinc fingers"/>
    <property type="match status" value="2"/>
</dbReference>
<dbReference type="GO" id="GO:0003677">
    <property type="term" value="F:DNA binding"/>
    <property type="evidence" value="ECO:0007669"/>
    <property type="project" value="UniProtKB-UniRule"/>
</dbReference>
<dbReference type="Gene3D" id="3.30.160.60">
    <property type="entry name" value="Classic Zinc Finger"/>
    <property type="match status" value="3"/>
</dbReference>
<dbReference type="GO" id="GO:0008270">
    <property type="term" value="F:zinc ion binding"/>
    <property type="evidence" value="ECO:0007669"/>
    <property type="project" value="UniProtKB-KW"/>
</dbReference>
<keyword evidence="13" id="KW-1185">Reference proteome</keyword>
<dbReference type="InterPro" id="IPR013087">
    <property type="entry name" value="Znf_C2H2_type"/>
</dbReference>
<keyword evidence="3" id="KW-0677">Repeat</keyword>
<evidence type="ECO:0000256" key="9">
    <source>
        <dbReference type="PROSITE-ProRule" id="PRU00309"/>
    </source>
</evidence>
<keyword evidence="2" id="KW-0479">Metal-binding</keyword>
<dbReference type="Pfam" id="PF05485">
    <property type="entry name" value="THAP"/>
    <property type="match status" value="1"/>
</dbReference>
<evidence type="ECO:0000256" key="3">
    <source>
        <dbReference type="ARBA" id="ARBA00022737"/>
    </source>
</evidence>
<organism evidence="12 13">
    <name type="scientific">Brassicogethes aeneus</name>
    <name type="common">Rape pollen beetle</name>
    <name type="synonym">Meligethes aeneus</name>
    <dbReference type="NCBI Taxonomy" id="1431903"/>
    <lineage>
        <taxon>Eukaryota</taxon>
        <taxon>Metazoa</taxon>
        <taxon>Ecdysozoa</taxon>
        <taxon>Arthropoda</taxon>
        <taxon>Hexapoda</taxon>
        <taxon>Insecta</taxon>
        <taxon>Pterygota</taxon>
        <taxon>Neoptera</taxon>
        <taxon>Endopterygota</taxon>
        <taxon>Coleoptera</taxon>
        <taxon>Polyphaga</taxon>
        <taxon>Cucujiformia</taxon>
        <taxon>Nitidulidae</taxon>
        <taxon>Meligethinae</taxon>
        <taxon>Brassicogethes</taxon>
    </lineage>
</organism>
<name>A0A9P0AT55_BRAAE</name>
<dbReference type="InterPro" id="IPR036236">
    <property type="entry name" value="Znf_C2H2_sf"/>
</dbReference>
<dbReference type="PROSITE" id="PS50157">
    <property type="entry name" value="ZINC_FINGER_C2H2_2"/>
    <property type="match status" value="3"/>
</dbReference>
<evidence type="ECO:0000259" key="11">
    <source>
        <dbReference type="PROSITE" id="PS50950"/>
    </source>
</evidence>
<keyword evidence="5" id="KW-0862">Zinc</keyword>
<keyword evidence="7" id="KW-0539">Nucleus</keyword>
<evidence type="ECO:0000256" key="7">
    <source>
        <dbReference type="ARBA" id="ARBA00023242"/>
    </source>
</evidence>
<evidence type="ECO:0000313" key="13">
    <source>
        <dbReference type="Proteomes" id="UP001154078"/>
    </source>
</evidence>
<dbReference type="SMART" id="SM00692">
    <property type="entry name" value="DM3"/>
    <property type="match status" value="1"/>
</dbReference>
<evidence type="ECO:0000256" key="6">
    <source>
        <dbReference type="ARBA" id="ARBA00023125"/>
    </source>
</evidence>
<keyword evidence="6 9" id="KW-0238">DNA-binding</keyword>
<reference evidence="12" key="1">
    <citation type="submission" date="2021-12" db="EMBL/GenBank/DDBJ databases">
        <authorList>
            <person name="King R."/>
        </authorList>
    </citation>
    <scope>NUCLEOTIDE SEQUENCE</scope>
</reference>
<dbReference type="PANTHER" id="PTHR24392">
    <property type="entry name" value="ZINC FINGER PROTEIN"/>
    <property type="match status" value="1"/>
</dbReference>
<gene>
    <name evidence="12" type="ORF">MELIAE_LOCUS2845</name>
</gene>
<dbReference type="EMBL" id="OV121142">
    <property type="protein sequence ID" value="CAH0549830.1"/>
    <property type="molecule type" value="Genomic_DNA"/>
</dbReference>
<dbReference type="OrthoDB" id="6780995at2759"/>
<evidence type="ECO:0000259" key="10">
    <source>
        <dbReference type="PROSITE" id="PS50157"/>
    </source>
</evidence>
<feature type="domain" description="THAP-type" evidence="11">
    <location>
        <begin position="1"/>
        <end position="91"/>
    </location>
</feature>
<evidence type="ECO:0000313" key="12">
    <source>
        <dbReference type="EMBL" id="CAH0549830.1"/>
    </source>
</evidence>
<proteinExistence type="predicted"/>
<dbReference type="GO" id="GO:0005634">
    <property type="term" value="C:nucleus"/>
    <property type="evidence" value="ECO:0007669"/>
    <property type="project" value="UniProtKB-SubCell"/>
</dbReference>
<evidence type="ECO:0000256" key="1">
    <source>
        <dbReference type="ARBA" id="ARBA00004123"/>
    </source>
</evidence>
<dbReference type="AlphaFoldDB" id="A0A9P0AT55"/>
<dbReference type="PROSITE" id="PS50950">
    <property type="entry name" value="ZF_THAP"/>
    <property type="match status" value="1"/>
</dbReference>
<dbReference type="SUPFAM" id="SSF57716">
    <property type="entry name" value="Glucocorticoid receptor-like (DNA-binding domain)"/>
    <property type="match status" value="1"/>
</dbReference>
<feature type="domain" description="C2H2-type" evidence="10">
    <location>
        <begin position="464"/>
        <end position="492"/>
    </location>
</feature>
<dbReference type="SMART" id="SM00980">
    <property type="entry name" value="THAP"/>
    <property type="match status" value="1"/>
</dbReference>
<dbReference type="InterPro" id="IPR038441">
    <property type="entry name" value="THAP_Znf_sf"/>
</dbReference>
<dbReference type="Proteomes" id="UP001154078">
    <property type="component" value="Chromosome 11"/>
</dbReference>
<dbReference type="SMART" id="SM00355">
    <property type="entry name" value="ZnF_C2H2"/>
    <property type="match status" value="7"/>
</dbReference>
<dbReference type="InterPro" id="IPR006612">
    <property type="entry name" value="THAP_Znf"/>
</dbReference>
<accession>A0A9P0AT55</accession>
<evidence type="ECO:0000256" key="5">
    <source>
        <dbReference type="ARBA" id="ARBA00022833"/>
    </source>
</evidence>
<evidence type="ECO:0000256" key="8">
    <source>
        <dbReference type="PROSITE-ProRule" id="PRU00042"/>
    </source>
</evidence>
<dbReference type="PROSITE" id="PS00028">
    <property type="entry name" value="ZINC_FINGER_C2H2_1"/>
    <property type="match status" value="1"/>
</dbReference>